<proteinExistence type="predicted"/>
<evidence type="ECO:0000313" key="4">
    <source>
        <dbReference type="Proteomes" id="UP000248291"/>
    </source>
</evidence>
<reference evidence="2 4" key="2">
    <citation type="submission" date="2018-04" db="EMBL/GenBank/DDBJ databases">
        <title>Draft genome sequence of Pseudomonas syringae pv. actinidiae biovar 3 strains isolated from kiwifruit in Kagawa prefecture.</title>
        <authorList>
            <person name="Tabuchi M."/>
            <person name="Saito M."/>
            <person name="Fujiwara S."/>
            <person name="Sasa N."/>
            <person name="Akimitsu K."/>
            <person name="Gomi K."/>
            <person name="Konishi-Sugita S."/>
            <person name="Hamano K."/>
            <person name="Kataoka I."/>
        </authorList>
    </citation>
    <scope>NUCLEOTIDE SEQUENCE [LARGE SCALE GENOMIC DNA]</scope>
    <source>
        <strain evidence="2 4">MAFF212211</strain>
    </source>
</reference>
<dbReference type="Proteomes" id="UP000247480">
    <property type="component" value="Unassembled WGS sequence"/>
</dbReference>
<name>A0A2V0QX02_PSESF</name>
<dbReference type="AlphaFoldDB" id="A0A2V0QX02"/>
<dbReference type="EMBL" id="BGJZ01000019">
    <property type="protein sequence ID" value="GBH07210.1"/>
    <property type="molecule type" value="Genomic_DNA"/>
</dbReference>
<evidence type="ECO:0000313" key="2">
    <source>
        <dbReference type="EMBL" id="GBH14735.1"/>
    </source>
</evidence>
<evidence type="ECO:0000313" key="1">
    <source>
        <dbReference type="EMBL" id="GBH07210.1"/>
    </source>
</evidence>
<comment type="caution">
    <text evidence="1">The sequence shown here is derived from an EMBL/GenBank/DDBJ whole genome shotgun (WGS) entry which is preliminary data.</text>
</comment>
<evidence type="ECO:0000313" key="3">
    <source>
        <dbReference type="Proteomes" id="UP000247480"/>
    </source>
</evidence>
<sequence length="39" mass="4490">MIRLKLVQNGLFVRLTLNKVLKNSRQVRIMVGLILLLGQ</sequence>
<gene>
    <name evidence="1" type="ORF">KPSA1_00559</name>
    <name evidence="2" type="ORF">KPSA3_00646</name>
</gene>
<dbReference type="EMBL" id="BGKA01000021">
    <property type="protein sequence ID" value="GBH14735.1"/>
    <property type="molecule type" value="Genomic_DNA"/>
</dbReference>
<reference evidence="1 3" key="1">
    <citation type="submission" date="2018-04" db="EMBL/GenBank/DDBJ databases">
        <title>Draft genome sequence of Pseudomonas syringae pv. actinidiae biovar 1 strains isolated from kiwifruit in Kagawa prefecture.</title>
        <authorList>
            <person name="Tabuchi M."/>
            <person name="Saito M."/>
            <person name="Fujiwara S."/>
            <person name="Sasa N."/>
            <person name="Akimitsu K."/>
            <person name="Gomi K."/>
            <person name="Konishi-Sugita S."/>
            <person name="Hamano K."/>
            <person name="Kataoka I."/>
        </authorList>
    </citation>
    <scope>NUCLEOTIDE SEQUENCE [LARGE SCALE GENOMIC DNA]</scope>
    <source>
        <strain evidence="1 3">MAFF212206</strain>
    </source>
</reference>
<organism evidence="1 3">
    <name type="scientific">Pseudomonas syringae pv. actinidiae</name>
    <dbReference type="NCBI Taxonomy" id="103796"/>
    <lineage>
        <taxon>Bacteria</taxon>
        <taxon>Pseudomonadati</taxon>
        <taxon>Pseudomonadota</taxon>
        <taxon>Gammaproteobacteria</taxon>
        <taxon>Pseudomonadales</taxon>
        <taxon>Pseudomonadaceae</taxon>
        <taxon>Pseudomonas</taxon>
        <taxon>Pseudomonas syringae</taxon>
    </lineage>
</organism>
<protein>
    <submittedName>
        <fullName evidence="1">Uncharacterized protein</fullName>
    </submittedName>
</protein>
<accession>A0A2V0QX02</accession>
<dbReference type="Proteomes" id="UP000248291">
    <property type="component" value="Unassembled WGS sequence"/>
</dbReference>